<dbReference type="Proteomes" id="UP000006742">
    <property type="component" value="Chromosome"/>
</dbReference>
<protein>
    <submittedName>
        <fullName evidence="2">Uncharacterized protein</fullName>
    </submittedName>
</protein>
<evidence type="ECO:0000313" key="2">
    <source>
        <dbReference type="EMBL" id="ADI68032.1"/>
    </source>
</evidence>
<gene>
    <name evidence="2" type="ordered locus">HMPREF0573_11713</name>
</gene>
<dbReference type="HOGENOM" id="CLU_3154940_0_0_11"/>
<sequence>MGKAFEVAFNERREGARVSTRDSDSKYFAPPNKLKSGPSQAIFWGNVN</sequence>
<keyword evidence="3" id="KW-1185">Reference proteome</keyword>
<accession>D6ZHC4</accession>
<organism evidence="2 3">
    <name type="scientific">Mobiluncus curtisii (strain ATCC 43063 / DSM 2711 / V125)</name>
    <name type="common">Falcivibrio vaginalis</name>
    <dbReference type="NCBI Taxonomy" id="548479"/>
    <lineage>
        <taxon>Bacteria</taxon>
        <taxon>Bacillati</taxon>
        <taxon>Actinomycetota</taxon>
        <taxon>Actinomycetes</taxon>
        <taxon>Actinomycetales</taxon>
        <taxon>Actinomycetaceae</taxon>
        <taxon>Mobiluncus</taxon>
    </lineage>
</organism>
<dbReference type="STRING" id="548479.HMPREF0573_11713"/>
<feature type="compositionally biased region" description="Basic and acidic residues" evidence="1">
    <location>
        <begin position="12"/>
        <end position="25"/>
    </location>
</feature>
<evidence type="ECO:0000256" key="1">
    <source>
        <dbReference type="SAM" id="MobiDB-lite"/>
    </source>
</evidence>
<dbReference type="KEGG" id="mcu:HMPREF0573_11713"/>
<name>D6ZHC4_MOBCV</name>
<proteinExistence type="predicted"/>
<dbReference type="EMBL" id="CP001992">
    <property type="protein sequence ID" value="ADI68032.1"/>
    <property type="molecule type" value="Genomic_DNA"/>
</dbReference>
<feature type="region of interest" description="Disordered" evidence="1">
    <location>
        <begin position="12"/>
        <end position="31"/>
    </location>
</feature>
<dbReference type="AlphaFoldDB" id="D6ZHC4"/>
<evidence type="ECO:0000313" key="3">
    <source>
        <dbReference type="Proteomes" id="UP000006742"/>
    </source>
</evidence>
<reference evidence="3" key="1">
    <citation type="submission" date="2010-03" db="EMBL/GenBank/DDBJ databases">
        <title>Complete sequence of Mobiluncus curtisii ATCC 43063.</title>
        <authorList>
            <person name="Muzny D."/>
            <person name="Qin X."/>
            <person name="Deng J."/>
            <person name="Jiang H."/>
            <person name="Liu Y."/>
            <person name="Qu J."/>
            <person name="Song X.-Z."/>
            <person name="Zhang L."/>
            <person name="Thornton R."/>
            <person name="Coyle M."/>
            <person name="Francisco L."/>
            <person name="Jackson L."/>
            <person name="Javaid M."/>
            <person name="Korchina V."/>
            <person name="Kovar C."/>
            <person name="Mata R."/>
            <person name="Mathew T."/>
            <person name="Ngo R."/>
            <person name="Nguyen L."/>
            <person name="Nguyen N."/>
            <person name="Okwuonu G."/>
            <person name="Ongeri F."/>
            <person name="Pham C."/>
            <person name="Simmons D."/>
            <person name="Wilczek-Boney K."/>
            <person name="Hale W."/>
            <person name="Jakkamsetti A."/>
            <person name="Pham P."/>
            <person name="Ruth R."/>
            <person name="San Lucas F."/>
            <person name="Warren J."/>
            <person name="Zhang J."/>
            <person name="Zhao Z."/>
            <person name="Zhou C."/>
            <person name="Zhu D."/>
            <person name="Lee S."/>
            <person name="Bess C."/>
            <person name="Blankenburg K."/>
            <person name="Forbes L."/>
            <person name="Fu Q."/>
            <person name="Gubbala S."/>
            <person name="Hirani K."/>
            <person name="Jayaseelan J.C."/>
            <person name="Lara F."/>
            <person name="Munidasa M."/>
            <person name="Palculict T."/>
            <person name="Patil S."/>
            <person name="Pu L.-L."/>
            <person name="Saada N."/>
            <person name="Tang L."/>
            <person name="Weissenberger G."/>
            <person name="Zhu Y."/>
            <person name="Hemphill L."/>
            <person name="Shang Y."/>
            <person name="Youmans B."/>
            <person name="Ayvaz T."/>
            <person name="Ross M."/>
            <person name="Santibanez J."/>
            <person name="Aqrawi P."/>
            <person name="Gross S."/>
            <person name="Joshi V."/>
            <person name="Fowler G."/>
            <person name="Nazareth L."/>
            <person name="Reid J."/>
            <person name="Worley K."/>
            <person name="Petrosino J."/>
            <person name="Highlander S."/>
            <person name="Gibbs R."/>
            <person name="Gibbs R."/>
        </authorList>
    </citation>
    <scope>NUCLEOTIDE SEQUENCE [LARGE SCALE GENOMIC DNA]</scope>
    <source>
        <strain evidence="3">ATCC 43063 / DSM 2711 / V125</strain>
    </source>
</reference>